<evidence type="ECO:0000259" key="1">
    <source>
        <dbReference type="PROSITE" id="PS50020"/>
    </source>
</evidence>
<organism evidence="2">
    <name type="scientific">Noctiluca scintillans</name>
    <name type="common">Sea sparkle</name>
    <name type="synonym">Red tide dinoflagellate</name>
    <dbReference type="NCBI Taxonomy" id="2966"/>
    <lineage>
        <taxon>Eukaryota</taxon>
        <taxon>Sar</taxon>
        <taxon>Alveolata</taxon>
        <taxon>Dinophyceae</taxon>
        <taxon>Noctilucales</taxon>
        <taxon>Noctilucaceae</taxon>
        <taxon>Noctiluca</taxon>
    </lineage>
</organism>
<name>A0A7S1F8F8_NOCSC</name>
<evidence type="ECO:0000313" key="2">
    <source>
        <dbReference type="EMBL" id="CAD8851505.1"/>
    </source>
</evidence>
<dbReference type="PROSITE" id="PS01159">
    <property type="entry name" value="WW_DOMAIN_1"/>
    <property type="match status" value="1"/>
</dbReference>
<accession>A0A7S1F8F8</accession>
<dbReference type="InterPro" id="IPR036020">
    <property type="entry name" value="WW_dom_sf"/>
</dbReference>
<dbReference type="Pfam" id="PF00397">
    <property type="entry name" value="WW"/>
    <property type="match status" value="2"/>
</dbReference>
<dbReference type="AlphaFoldDB" id="A0A7S1F8F8"/>
<dbReference type="CDD" id="cd00201">
    <property type="entry name" value="WW"/>
    <property type="match status" value="2"/>
</dbReference>
<protein>
    <recommendedName>
        <fullName evidence="1">WW domain-containing protein</fullName>
    </recommendedName>
</protein>
<dbReference type="SUPFAM" id="SSF51045">
    <property type="entry name" value="WW domain"/>
    <property type="match status" value="2"/>
</dbReference>
<feature type="domain" description="WW" evidence="1">
    <location>
        <begin position="389"/>
        <end position="423"/>
    </location>
</feature>
<gene>
    <name evidence="2" type="ORF">NSCI0253_LOCUS25855</name>
</gene>
<proteinExistence type="predicted"/>
<dbReference type="InterPro" id="IPR001202">
    <property type="entry name" value="WW_dom"/>
</dbReference>
<reference evidence="2" key="1">
    <citation type="submission" date="2021-01" db="EMBL/GenBank/DDBJ databases">
        <authorList>
            <person name="Corre E."/>
            <person name="Pelletier E."/>
            <person name="Niang G."/>
            <person name="Scheremetjew M."/>
            <person name="Finn R."/>
            <person name="Kale V."/>
            <person name="Holt S."/>
            <person name="Cochrane G."/>
            <person name="Meng A."/>
            <person name="Brown T."/>
            <person name="Cohen L."/>
        </authorList>
    </citation>
    <scope>NUCLEOTIDE SEQUENCE</scope>
</reference>
<dbReference type="EMBL" id="HBFQ01036666">
    <property type="protein sequence ID" value="CAD8851505.1"/>
    <property type="molecule type" value="Transcribed_RNA"/>
</dbReference>
<feature type="domain" description="WW" evidence="1">
    <location>
        <begin position="420"/>
        <end position="454"/>
    </location>
</feature>
<dbReference type="SMART" id="SM00456">
    <property type="entry name" value="WW"/>
    <property type="match status" value="2"/>
</dbReference>
<dbReference type="Gene3D" id="2.20.70.10">
    <property type="match status" value="2"/>
</dbReference>
<dbReference type="PROSITE" id="PS50020">
    <property type="entry name" value="WW_DOMAIN_2"/>
    <property type="match status" value="2"/>
</dbReference>
<sequence>MGLQGERAIANGTMALGRAKRPTAELSGDTWDAEAKSPLKKGKVALGPDAVVPAPEDLTQGCVVLYWGKSRGVVRDAYVLLDEFWIADEAGELVRDESGDIVPFKASELQLLSSAPEVQPLEDQAPKLTGPAGSVLLLGTETQMMRVLQHFGSPSSEERHDPQQLLAIPCGMCKPEELLQIAAEGVDDNVRDLAQRLRPDMHVALRATHLKQALEQLGGNMSKMSDYYCLASVQVPFDLAEIEACEGYEKKLKKDANQIDLGVTASKQHAPGEDTIDDTAQKALGMNCGISISDAIWSASAQSRLRELLGAAIPLTFQDTAGAKVFVMVLPAESAITLQDDILCFGAAPGTNQPEVVAKPVAEDAVAPSVQGKTISQWEAEQEAFADQIKLPAGWLRIKSRSSGEVYYYNKRTQEATFEQPLPEGWTKELSKSTGKVYYFNAMKKQSTFDRPTV</sequence>